<dbReference type="InterPro" id="IPR013762">
    <property type="entry name" value="Integrase-like_cat_sf"/>
</dbReference>
<feature type="domain" description="Core-binding (CB)" evidence="7">
    <location>
        <begin position="57"/>
        <end position="161"/>
    </location>
</feature>
<gene>
    <name evidence="8" type="ORF">BBW68_07220</name>
</gene>
<dbReference type="InterPro" id="IPR050090">
    <property type="entry name" value="Tyrosine_recombinase_XerCD"/>
</dbReference>
<dbReference type="RefSeq" id="WP_070134213.1">
    <property type="nucleotide sequence ID" value="NZ_MAYS01000142.1"/>
</dbReference>
<organism evidence="8 9">
    <name type="scientific">Candidatus Erwinia dacicola</name>
    <dbReference type="NCBI Taxonomy" id="252393"/>
    <lineage>
        <taxon>Bacteria</taxon>
        <taxon>Pseudomonadati</taxon>
        <taxon>Pseudomonadota</taxon>
        <taxon>Gammaproteobacteria</taxon>
        <taxon>Enterobacterales</taxon>
        <taxon>Erwiniaceae</taxon>
        <taxon>Erwinia</taxon>
    </lineage>
</organism>
<evidence type="ECO:0000259" key="7">
    <source>
        <dbReference type="PROSITE" id="PS51900"/>
    </source>
</evidence>
<keyword evidence="3 5" id="KW-0238">DNA-binding</keyword>
<dbReference type="Gene3D" id="1.10.150.130">
    <property type="match status" value="1"/>
</dbReference>
<name>A0A1E7Z2R7_9GAMM</name>
<dbReference type="EMBL" id="MAYS01000142">
    <property type="protein sequence ID" value="OFC63059.1"/>
    <property type="molecule type" value="Genomic_DNA"/>
</dbReference>
<dbReference type="GO" id="GO:0006310">
    <property type="term" value="P:DNA recombination"/>
    <property type="evidence" value="ECO:0007669"/>
    <property type="project" value="UniProtKB-KW"/>
</dbReference>
<dbReference type="PROSITE" id="PS51900">
    <property type="entry name" value="CB"/>
    <property type="match status" value="1"/>
</dbReference>
<dbReference type="AlphaFoldDB" id="A0A1E7Z2R7"/>
<dbReference type="InterPro" id="IPR002104">
    <property type="entry name" value="Integrase_catalytic"/>
</dbReference>
<evidence type="ECO:0000256" key="1">
    <source>
        <dbReference type="ARBA" id="ARBA00008857"/>
    </source>
</evidence>
<keyword evidence="4" id="KW-0233">DNA recombination</keyword>
<dbReference type="PROSITE" id="PS51898">
    <property type="entry name" value="TYR_RECOMBINASE"/>
    <property type="match status" value="1"/>
</dbReference>
<dbReference type="OrthoDB" id="5589990at2"/>
<accession>A0A1E7Z2R7</accession>
<protein>
    <submittedName>
        <fullName evidence="8">Integrase</fullName>
    </submittedName>
</protein>
<evidence type="ECO:0000313" key="9">
    <source>
        <dbReference type="Proteomes" id="UP000243534"/>
    </source>
</evidence>
<feature type="domain" description="Tyr recombinase" evidence="6">
    <location>
        <begin position="181"/>
        <end position="362"/>
    </location>
</feature>
<keyword evidence="2" id="KW-0229">DNA integration</keyword>
<comment type="caution">
    <text evidence="8">The sequence shown here is derived from an EMBL/GenBank/DDBJ whole genome shotgun (WGS) entry which is preliminary data.</text>
</comment>
<evidence type="ECO:0000256" key="4">
    <source>
        <dbReference type="ARBA" id="ARBA00023172"/>
    </source>
</evidence>
<dbReference type="Pfam" id="PF00589">
    <property type="entry name" value="Phage_integrase"/>
    <property type="match status" value="1"/>
</dbReference>
<evidence type="ECO:0000256" key="2">
    <source>
        <dbReference type="ARBA" id="ARBA00022908"/>
    </source>
</evidence>
<dbReference type="CDD" id="cd00796">
    <property type="entry name" value="INT_Rci_Hp1_C"/>
    <property type="match status" value="1"/>
</dbReference>
<dbReference type="PANTHER" id="PTHR30349:SF64">
    <property type="entry name" value="PROPHAGE INTEGRASE INTD-RELATED"/>
    <property type="match status" value="1"/>
</dbReference>
<proteinExistence type="inferred from homology"/>
<dbReference type="GO" id="GO:0003677">
    <property type="term" value="F:DNA binding"/>
    <property type="evidence" value="ECO:0007669"/>
    <property type="project" value="UniProtKB-UniRule"/>
</dbReference>
<evidence type="ECO:0000313" key="8">
    <source>
        <dbReference type="EMBL" id="OFC63059.1"/>
    </source>
</evidence>
<evidence type="ECO:0000259" key="6">
    <source>
        <dbReference type="PROSITE" id="PS51898"/>
    </source>
</evidence>
<comment type="similarity">
    <text evidence="1">Belongs to the 'phage' integrase family.</text>
</comment>
<dbReference type="SUPFAM" id="SSF56349">
    <property type="entry name" value="DNA breaking-rejoining enzymes"/>
    <property type="match status" value="1"/>
</dbReference>
<dbReference type="InterPro" id="IPR044068">
    <property type="entry name" value="CB"/>
</dbReference>
<dbReference type="Proteomes" id="UP000243534">
    <property type="component" value="Unassembled WGS sequence"/>
</dbReference>
<dbReference type="InterPro" id="IPR010998">
    <property type="entry name" value="Integrase_recombinase_N"/>
</dbReference>
<reference evidence="8 9" key="1">
    <citation type="submission" date="2016-07" db="EMBL/GenBank/DDBJ databases">
        <authorList>
            <person name="Yuval B."/>
        </authorList>
    </citation>
    <scope>NUCLEOTIDE SEQUENCE [LARGE SCALE GENOMIC DNA]</scope>
    <source>
        <strain evidence="8 9">IL</strain>
    </source>
</reference>
<dbReference type="PANTHER" id="PTHR30349">
    <property type="entry name" value="PHAGE INTEGRASE-RELATED"/>
    <property type="match status" value="1"/>
</dbReference>
<evidence type="ECO:0000256" key="5">
    <source>
        <dbReference type="PROSITE-ProRule" id="PRU01248"/>
    </source>
</evidence>
<dbReference type="GO" id="GO:0015074">
    <property type="term" value="P:DNA integration"/>
    <property type="evidence" value="ECO:0007669"/>
    <property type="project" value="UniProtKB-KW"/>
</dbReference>
<evidence type="ECO:0000256" key="3">
    <source>
        <dbReference type="ARBA" id="ARBA00023125"/>
    </source>
</evidence>
<dbReference type="Gene3D" id="1.10.443.10">
    <property type="entry name" value="Intergrase catalytic core"/>
    <property type="match status" value="1"/>
</dbReference>
<dbReference type="InterPro" id="IPR011010">
    <property type="entry name" value="DNA_brk_join_enz"/>
</dbReference>
<sequence>MSLFRRGEIWYASYSLPGGKRIKESLGTSDKRLATELHDKRKAELWRVDRLGDFPDVTFDDACMRWLEEKAEKKSLKDDRSRMAFWLAHFEGIRLKDVTEQRIYSAVNKMSNRKLLEIWKIQAAAAQKNGQPAPVYSASPVTTSTKAKHLALMKAILRAAELDWKWLEKAPVIKVPAVRNKRVRWLEHEEAKRLIEECPEPLKSVVKYALATGLRRSNIINMEWQQIDMQRRVAWVNPEDSKSNRAIGVALNDTACKVLRDQIGNHHKWVFVHMKAGVRPDGSKTPSVRKMRVDDQSAWNAACRRAGIEDFRFHDLRHTWASWLIQSGVPLSVLQEMGGWESIEMVRRYAHLAPNHLTEHAKQIDSIFGVDVPNMSHTGNEEEVKKA</sequence>